<dbReference type="PANTHER" id="PTHR19143">
    <property type="entry name" value="FIBRINOGEN/TENASCIN/ANGIOPOEITIN"/>
    <property type="match status" value="1"/>
</dbReference>
<keyword evidence="3" id="KW-1185">Reference proteome</keyword>
<sequence>MACTDITTCVCPTGYLMLNDDCVPLQECGCYMGHGQTGNETVLPEGEIYTSPSCDKICLCKNDYLTCNVSEGCDPNEDCEYWNGIPQCYGRQVIQRRMDDAQDFNLYWSDYKEGFGNIRENFWLGNEKIYSLTNQRRYELRIDLGNVVSETFYAVYDSFNISDESQEYTLRLGAYSGDAGMCQNKFSISEHAPMTDFGMSPRA</sequence>
<name>A0A2G8KTG1_STIJA</name>
<protein>
    <submittedName>
        <fullName evidence="2">Putative ryncolin-1-like</fullName>
    </submittedName>
</protein>
<feature type="domain" description="Fibrinogen C-terminal" evidence="1">
    <location>
        <begin position="19"/>
        <end position="180"/>
    </location>
</feature>
<dbReference type="GO" id="GO:0005615">
    <property type="term" value="C:extracellular space"/>
    <property type="evidence" value="ECO:0007669"/>
    <property type="project" value="TreeGrafter"/>
</dbReference>
<organism evidence="2 3">
    <name type="scientific">Stichopus japonicus</name>
    <name type="common">Sea cucumber</name>
    <dbReference type="NCBI Taxonomy" id="307972"/>
    <lineage>
        <taxon>Eukaryota</taxon>
        <taxon>Metazoa</taxon>
        <taxon>Echinodermata</taxon>
        <taxon>Eleutherozoa</taxon>
        <taxon>Echinozoa</taxon>
        <taxon>Holothuroidea</taxon>
        <taxon>Aspidochirotacea</taxon>
        <taxon>Aspidochirotida</taxon>
        <taxon>Stichopodidae</taxon>
        <taxon>Apostichopus</taxon>
    </lineage>
</organism>
<proteinExistence type="predicted"/>
<evidence type="ECO:0000259" key="1">
    <source>
        <dbReference type="PROSITE" id="PS51406"/>
    </source>
</evidence>
<evidence type="ECO:0000313" key="3">
    <source>
        <dbReference type="Proteomes" id="UP000230750"/>
    </source>
</evidence>
<dbReference type="Gene3D" id="3.90.215.10">
    <property type="entry name" value="Gamma Fibrinogen, chain A, domain 1"/>
    <property type="match status" value="1"/>
</dbReference>
<dbReference type="InterPro" id="IPR002181">
    <property type="entry name" value="Fibrinogen_a/b/g_C_dom"/>
</dbReference>
<dbReference type="InterPro" id="IPR050373">
    <property type="entry name" value="Fibrinogen_C-term_domain"/>
</dbReference>
<dbReference type="AlphaFoldDB" id="A0A2G8KTG1"/>
<accession>A0A2G8KTG1</accession>
<comment type="caution">
    <text evidence="2">The sequence shown here is derived from an EMBL/GenBank/DDBJ whole genome shotgun (WGS) entry which is preliminary data.</text>
</comment>
<dbReference type="Proteomes" id="UP000230750">
    <property type="component" value="Unassembled WGS sequence"/>
</dbReference>
<gene>
    <name evidence="2" type="ORF">BSL78_11814</name>
</gene>
<dbReference type="OrthoDB" id="5945029at2759"/>
<dbReference type="InterPro" id="IPR036056">
    <property type="entry name" value="Fibrinogen-like_C"/>
</dbReference>
<evidence type="ECO:0000313" key="2">
    <source>
        <dbReference type="EMBL" id="PIK51294.1"/>
    </source>
</evidence>
<dbReference type="SMART" id="SM00186">
    <property type="entry name" value="FBG"/>
    <property type="match status" value="1"/>
</dbReference>
<dbReference type="InterPro" id="IPR014716">
    <property type="entry name" value="Fibrinogen_a/b/g_C_1"/>
</dbReference>
<dbReference type="SUPFAM" id="SSF56496">
    <property type="entry name" value="Fibrinogen C-terminal domain-like"/>
    <property type="match status" value="1"/>
</dbReference>
<dbReference type="EMBL" id="MRZV01000380">
    <property type="protein sequence ID" value="PIK51294.1"/>
    <property type="molecule type" value="Genomic_DNA"/>
</dbReference>
<dbReference type="Pfam" id="PF00147">
    <property type="entry name" value="Fibrinogen_C"/>
    <property type="match status" value="1"/>
</dbReference>
<reference evidence="2 3" key="1">
    <citation type="journal article" date="2017" name="PLoS Biol.">
        <title>The sea cucumber genome provides insights into morphological evolution and visceral regeneration.</title>
        <authorList>
            <person name="Zhang X."/>
            <person name="Sun L."/>
            <person name="Yuan J."/>
            <person name="Sun Y."/>
            <person name="Gao Y."/>
            <person name="Zhang L."/>
            <person name="Li S."/>
            <person name="Dai H."/>
            <person name="Hamel J.F."/>
            <person name="Liu C."/>
            <person name="Yu Y."/>
            <person name="Liu S."/>
            <person name="Lin W."/>
            <person name="Guo K."/>
            <person name="Jin S."/>
            <person name="Xu P."/>
            <person name="Storey K.B."/>
            <person name="Huan P."/>
            <person name="Zhang T."/>
            <person name="Zhou Y."/>
            <person name="Zhang J."/>
            <person name="Lin C."/>
            <person name="Li X."/>
            <person name="Xing L."/>
            <person name="Huo D."/>
            <person name="Sun M."/>
            <person name="Wang L."/>
            <person name="Mercier A."/>
            <person name="Li F."/>
            <person name="Yang H."/>
            <person name="Xiang J."/>
        </authorList>
    </citation>
    <scope>NUCLEOTIDE SEQUENCE [LARGE SCALE GENOMIC DNA]</scope>
    <source>
        <strain evidence="2">Shaxun</strain>
        <tissue evidence="2">Muscle</tissue>
    </source>
</reference>
<dbReference type="STRING" id="307972.A0A2G8KTG1"/>
<dbReference type="PROSITE" id="PS51406">
    <property type="entry name" value="FIBRINOGEN_C_2"/>
    <property type="match status" value="1"/>
</dbReference>